<dbReference type="InterPro" id="IPR011478">
    <property type="entry name" value="DUF1585"/>
</dbReference>
<evidence type="ECO:0000259" key="6">
    <source>
        <dbReference type="PROSITE" id="PS51007"/>
    </source>
</evidence>
<dbReference type="InterPro" id="IPR009056">
    <property type="entry name" value="Cyt_c-like_dom"/>
</dbReference>
<dbReference type="PROSITE" id="PS51007">
    <property type="entry name" value="CYTC"/>
    <property type="match status" value="1"/>
</dbReference>
<evidence type="ECO:0000256" key="1">
    <source>
        <dbReference type="ARBA" id="ARBA00022617"/>
    </source>
</evidence>
<proteinExistence type="predicted"/>
<dbReference type="Pfam" id="PF16841">
    <property type="entry name" value="CBM60"/>
    <property type="match status" value="1"/>
</dbReference>
<dbReference type="Gene3D" id="2.60.60.40">
    <property type="match status" value="1"/>
</dbReference>
<reference evidence="8" key="1">
    <citation type="submission" date="2016-12" db="EMBL/GenBank/DDBJ databases">
        <title>Comparative genomics of four Isosphaeraceae planctomycetes: a common pool of plasmids and glycoside hydrolase genes.</title>
        <authorList>
            <person name="Ivanova A."/>
        </authorList>
    </citation>
    <scope>NUCLEOTIDE SEQUENCE [LARGE SCALE GENOMIC DNA]</scope>
    <source>
        <strain evidence="8">PX4</strain>
    </source>
</reference>
<dbReference type="GO" id="GO:0009055">
    <property type="term" value="F:electron transfer activity"/>
    <property type="evidence" value="ECO:0007669"/>
    <property type="project" value="InterPro"/>
</dbReference>
<dbReference type="OrthoDB" id="175242at2"/>
<dbReference type="RefSeq" id="WP_076344854.1">
    <property type="nucleotide sequence ID" value="NZ_CP019082.1"/>
</dbReference>
<feature type="signal peptide" evidence="5">
    <location>
        <begin position="1"/>
        <end position="22"/>
    </location>
</feature>
<dbReference type="Proteomes" id="UP000186309">
    <property type="component" value="Chromosome"/>
</dbReference>
<evidence type="ECO:0000256" key="2">
    <source>
        <dbReference type="ARBA" id="ARBA00022723"/>
    </source>
</evidence>
<evidence type="ECO:0000256" key="3">
    <source>
        <dbReference type="ARBA" id="ARBA00023004"/>
    </source>
</evidence>
<keyword evidence="8" id="KW-1185">Reference proteome</keyword>
<dbReference type="InterPro" id="IPR013039">
    <property type="entry name" value="DUF1588"/>
</dbReference>
<dbReference type="GO" id="GO:0046872">
    <property type="term" value="F:metal ion binding"/>
    <property type="evidence" value="ECO:0007669"/>
    <property type="project" value="UniProtKB-KW"/>
</dbReference>
<dbReference type="Pfam" id="PF07637">
    <property type="entry name" value="PSD5"/>
    <property type="match status" value="1"/>
</dbReference>
<dbReference type="InterPro" id="IPR013042">
    <property type="entry name" value="DUF1592"/>
</dbReference>
<keyword evidence="2 4" id="KW-0479">Metal-binding</keyword>
<accession>A0A1U7CN18</accession>
<evidence type="ECO:0000313" key="7">
    <source>
        <dbReference type="EMBL" id="APW60308.1"/>
    </source>
</evidence>
<feature type="chain" id="PRO_5010539720" description="Cytochrome c domain-containing protein" evidence="5">
    <location>
        <begin position="23"/>
        <end position="788"/>
    </location>
</feature>
<dbReference type="InterPro" id="IPR036909">
    <property type="entry name" value="Cyt_c-like_dom_sf"/>
</dbReference>
<protein>
    <recommendedName>
        <fullName evidence="6">Cytochrome c domain-containing protein</fullName>
    </recommendedName>
</protein>
<evidence type="ECO:0000313" key="8">
    <source>
        <dbReference type="Proteomes" id="UP000186309"/>
    </source>
</evidence>
<dbReference type="InterPro" id="IPR013043">
    <property type="entry name" value="DUF1595"/>
</dbReference>
<dbReference type="KEGG" id="pbor:BSF38_01776"/>
<evidence type="ECO:0000256" key="4">
    <source>
        <dbReference type="PROSITE-ProRule" id="PRU00433"/>
    </source>
</evidence>
<feature type="domain" description="Cytochrome c" evidence="6">
    <location>
        <begin position="43"/>
        <end position="123"/>
    </location>
</feature>
<dbReference type="Pfam" id="PF07626">
    <property type="entry name" value="PSD3"/>
    <property type="match status" value="1"/>
</dbReference>
<dbReference type="GO" id="GO:0020037">
    <property type="term" value="F:heme binding"/>
    <property type="evidence" value="ECO:0007669"/>
    <property type="project" value="InterPro"/>
</dbReference>
<dbReference type="InterPro" id="IPR031768">
    <property type="entry name" value="CBM60_xylan-bd"/>
</dbReference>
<dbReference type="AlphaFoldDB" id="A0A1U7CN18"/>
<dbReference type="Pfam" id="PF07627">
    <property type="entry name" value="PSCyt3"/>
    <property type="match status" value="1"/>
</dbReference>
<dbReference type="Pfam" id="PF07631">
    <property type="entry name" value="PSD4"/>
    <property type="match status" value="1"/>
</dbReference>
<keyword evidence="3 4" id="KW-0408">Iron</keyword>
<dbReference type="SUPFAM" id="SSF46626">
    <property type="entry name" value="Cytochrome c"/>
    <property type="match status" value="1"/>
</dbReference>
<gene>
    <name evidence="7" type="ORF">BSF38_01776</name>
</gene>
<dbReference type="Pfam" id="PF13442">
    <property type="entry name" value="Cytochrome_CBB3"/>
    <property type="match status" value="1"/>
</dbReference>
<sequence>MMPMTGIARILAAAMLSLPAVASPLFAEPPVGPPAPAAVDPNAASAPVRAMFTKYCNACHVGEKAKGGVDLEKLLGQGPPASHRKPWARLKENVEGGTMPPDDHPQPSQEEINALRDWVDAELKKIDCGRTVDPGRVTIRRLNRVEYDNTIRDLLGVDFHPADDFPSDDVGYGFDNIGDVLSLPPILMEKYLAAAETIAEQAIVTGSNARPLVKSYDADSMSAADGEPQDDARILTSDGEIAVAHAFPRDAAYIVRVRAYGQQAGKEPVKMAILVDGKTLKTVEVKAKSGAPEIYEVREKLRHGSRRVGAAFLNDFYDPDNPDEQQRDRNLVVESIEIEGPITAKDDPLPESHKRLIFRTPKKPEEFPECASAVLEKFMLRAFRRPVTGGEVSKLVRLVEMARENGDSFERGVQLAVQAVLASPQFLFRVELYRPKRDKKGKPINAESGAPLNPFEIASRLSYFLWSSMPDDELFKLALDGGLTKDEVLEKQAKRMLRDPKAQAFVENFAGQWLQLRLLKTVNPDRGQFATFDEPLRNAMQQESELFFASIMREDKSVLDFIDSDYTFLNERLAQHYGIPDVTGPQFRRVKLKGKERGGLITQASVLTVTSNASRTSPVKRGKWVLEQILGSPPPPAPPNVPQLADDAKGVLTGTLRQRMEQHRSDPSCASCHARLDPPGFGLENYDAVGAWRAKEGEFPIDASAKLPTGESFSGAAELKAILYKTRKTEFVTCLSEKMLTYALGRGLEDFDVCTVEKIVKDVSADQYRFSRMVLEIVKSDPFRKRRG</sequence>
<organism evidence="7 8">
    <name type="scientific">Paludisphaera borealis</name>
    <dbReference type="NCBI Taxonomy" id="1387353"/>
    <lineage>
        <taxon>Bacteria</taxon>
        <taxon>Pseudomonadati</taxon>
        <taxon>Planctomycetota</taxon>
        <taxon>Planctomycetia</taxon>
        <taxon>Isosphaerales</taxon>
        <taxon>Isosphaeraceae</taxon>
        <taxon>Paludisphaera</taxon>
    </lineage>
</organism>
<dbReference type="Pfam" id="PF07624">
    <property type="entry name" value="PSD2"/>
    <property type="match status" value="1"/>
</dbReference>
<dbReference type="InterPro" id="IPR013036">
    <property type="entry name" value="DUF1587"/>
</dbReference>
<evidence type="ECO:0000256" key="5">
    <source>
        <dbReference type="SAM" id="SignalP"/>
    </source>
</evidence>
<keyword evidence="1 4" id="KW-0349">Heme</keyword>
<name>A0A1U7CN18_9BACT</name>
<keyword evidence="5" id="KW-0732">Signal</keyword>
<dbReference type="EMBL" id="CP019082">
    <property type="protein sequence ID" value="APW60308.1"/>
    <property type="molecule type" value="Genomic_DNA"/>
</dbReference>
<dbReference type="STRING" id="1387353.BSF38_01776"/>